<feature type="region of interest" description="Disordered" evidence="1">
    <location>
        <begin position="610"/>
        <end position="643"/>
    </location>
</feature>
<reference evidence="3 4" key="1">
    <citation type="submission" date="2024-04" db="EMBL/GenBank/DDBJ databases">
        <authorList>
            <consortium name="Genoscope - CEA"/>
            <person name="William W."/>
        </authorList>
    </citation>
    <scope>NUCLEOTIDE SEQUENCE [LARGE SCALE GENOMIC DNA]</scope>
</reference>
<dbReference type="Gene3D" id="1.20.920.20">
    <property type="match status" value="1"/>
</dbReference>
<evidence type="ECO:0000313" key="3">
    <source>
        <dbReference type="EMBL" id="CAL1533508.1"/>
    </source>
</evidence>
<evidence type="ECO:0000259" key="2">
    <source>
        <dbReference type="Pfam" id="PF23265"/>
    </source>
</evidence>
<feature type="domain" description="KY-like immunoglobulin-like" evidence="2">
    <location>
        <begin position="270"/>
        <end position="375"/>
    </location>
</feature>
<gene>
    <name evidence="3" type="ORF">GSLYS_00007468001</name>
</gene>
<comment type="caution">
    <text evidence="3">The sequence shown here is derived from an EMBL/GenBank/DDBJ whole genome shotgun (WGS) entry which is preliminary data.</text>
</comment>
<dbReference type="AlphaFoldDB" id="A0AAV2HHR9"/>
<dbReference type="PANTHER" id="PTHR47020">
    <property type="entry name" value="HILLARIN"/>
    <property type="match status" value="1"/>
</dbReference>
<dbReference type="Proteomes" id="UP001497497">
    <property type="component" value="Unassembled WGS sequence"/>
</dbReference>
<evidence type="ECO:0000256" key="1">
    <source>
        <dbReference type="SAM" id="MobiDB-lite"/>
    </source>
</evidence>
<feature type="domain" description="KY-like immunoglobulin-like" evidence="2">
    <location>
        <begin position="392"/>
        <end position="486"/>
    </location>
</feature>
<accession>A0AAV2HHR9</accession>
<feature type="domain" description="KY-like immunoglobulin-like" evidence="2">
    <location>
        <begin position="119"/>
        <end position="253"/>
    </location>
</feature>
<dbReference type="PANTHER" id="PTHR47020:SF1">
    <property type="entry name" value="HILLARIN"/>
    <property type="match status" value="1"/>
</dbReference>
<feature type="compositionally biased region" description="Basic and acidic residues" evidence="1">
    <location>
        <begin position="621"/>
        <end position="639"/>
    </location>
</feature>
<dbReference type="InterPro" id="IPR053041">
    <property type="entry name" value="Transglut-like_Superfamily_Mod"/>
</dbReference>
<dbReference type="Pfam" id="PF23265">
    <property type="entry name" value="Ig-like_KY"/>
    <property type="match status" value="3"/>
</dbReference>
<proteinExistence type="predicted"/>
<dbReference type="InterPro" id="IPR056564">
    <property type="entry name" value="Ig-like_KY"/>
</dbReference>
<evidence type="ECO:0000313" key="4">
    <source>
        <dbReference type="Proteomes" id="UP001497497"/>
    </source>
</evidence>
<name>A0AAV2HHR9_LYMST</name>
<dbReference type="EMBL" id="CAXITT010000144">
    <property type="protein sequence ID" value="CAL1533508.1"/>
    <property type="molecule type" value="Genomic_DNA"/>
</dbReference>
<keyword evidence="4" id="KW-1185">Reference proteome</keyword>
<protein>
    <recommendedName>
        <fullName evidence="2">KY-like immunoglobulin-like domain-containing protein</fullName>
    </recommendedName>
</protein>
<organism evidence="3 4">
    <name type="scientific">Lymnaea stagnalis</name>
    <name type="common">Great pond snail</name>
    <name type="synonym">Helix stagnalis</name>
    <dbReference type="NCBI Taxonomy" id="6523"/>
    <lineage>
        <taxon>Eukaryota</taxon>
        <taxon>Metazoa</taxon>
        <taxon>Spiralia</taxon>
        <taxon>Lophotrochozoa</taxon>
        <taxon>Mollusca</taxon>
        <taxon>Gastropoda</taxon>
        <taxon>Heterobranchia</taxon>
        <taxon>Euthyneura</taxon>
        <taxon>Panpulmonata</taxon>
        <taxon>Hygrophila</taxon>
        <taxon>Lymnaeoidea</taxon>
        <taxon>Lymnaeidae</taxon>
        <taxon>Lymnaea</taxon>
    </lineage>
</organism>
<sequence length="870" mass="97897">MAGIPCEIISGMNKSAAYEIGRRADRSKMGAQWNAVYVDGNWRLIDAFWACACVVGKKSGEWTLVDADGEVVDAEENATEGQTHHRINEFYFIPDPDQLIWTHFPDDKKWQLLHKPVTLEEFEDHFYVRERFHILGKFTVPETKMKCVAETVDGEVEFIFGLPPERSQTFRFKYMLYRSKSEAADRKVDLFLDRFVFFEQREDLLRFALRFPIKGNFKLDIYGLDTEDGDVFDLCCTYIINCPKAKHNCLPLPDCPPLGWGPVAETRAAGLEPTTHKKGEVISKDGYVEIRLAKERALAFHQLLKHAKIDEATLSKYVITELEGDEAVIYLRLPQNGEYALKLFAQDLDDEGAAPNVLNYLIKCSDAETGSQPFPNLTNGLVGKNPLTSDKFGVKAVSHPSGMLETKDGNLSLDFEAESGVDLVCEIHTNDGKAAGQMKSAVTSKGNKWNFKLDMPVKGEYTLNVFAQRKGEKGQIYSVHSYLIKSAGGSMSGDQVDGLNEKDMQVPTETVETSDSEVMIPVPYGCKNAVAAVHRRNGNDPPDPSQIEFFSADDMNLVKVQLKDYGEYMLNLYSMDENANLVENVAKYQINRKRPGELYQNNLSIIMEDLQPSRQNTDADVGLKKKGDSEGSEEPENKRQARRNIQNALDLKDIRFLEDAIKAYVANGANDNDPLLLKARHQLEVLKAKEELMEATQKRDLAVLEKAIAQAKSINAHHELDLQVALAVRLRDHLQKIEKLRHAVLNMEPKTISEIKSYSNPPDGVHQCLTATFLLLGHNLKELNVWQKVQALLGKTGRESVMRKISKFDAQTVALRTAHVAKKMVEPYTKEQIRDVSAGAATFYIWALGMIEEVESYGGTEQNDQMTLRN</sequence>